<evidence type="ECO:0000256" key="1">
    <source>
        <dbReference type="SAM" id="MobiDB-lite"/>
    </source>
</evidence>
<feature type="non-terminal residue" evidence="2">
    <location>
        <position position="57"/>
    </location>
</feature>
<keyword evidence="3" id="KW-1185">Reference proteome</keyword>
<accession>A0A1J8PIN0</accession>
<proteinExistence type="predicted"/>
<dbReference type="EMBL" id="LVVM01006301">
    <property type="protein sequence ID" value="OJA08431.1"/>
    <property type="molecule type" value="Genomic_DNA"/>
</dbReference>
<gene>
    <name evidence="2" type="ORF">AZE42_06552</name>
</gene>
<comment type="caution">
    <text evidence="2">The sequence shown here is derived from an EMBL/GenBank/DDBJ whole genome shotgun (WGS) entry which is preliminary data.</text>
</comment>
<evidence type="ECO:0000313" key="2">
    <source>
        <dbReference type="EMBL" id="OJA08431.1"/>
    </source>
</evidence>
<name>A0A1J8PIN0_9AGAM</name>
<dbReference type="AlphaFoldDB" id="A0A1J8PIN0"/>
<reference evidence="2 3" key="1">
    <citation type="submission" date="2016-03" db="EMBL/GenBank/DDBJ databases">
        <title>Comparative genomics of the ectomycorrhizal sister species Rhizopogon vinicolor and Rhizopogon vesiculosus (Basidiomycota: Boletales) reveals a divergence of the mating type B locus.</title>
        <authorList>
            <person name="Mujic A.B."/>
            <person name="Kuo A."/>
            <person name="Tritt A."/>
            <person name="Lipzen A."/>
            <person name="Chen C."/>
            <person name="Johnson J."/>
            <person name="Sharma A."/>
            <person name="Barry K."/>
            <person name="Grigoriev I.V."/>
            <person name="Spatafora J.W."/>
        </authorList>
    </citation>
    <scope>NUCLEOTIDE SEQUENCE [LARGE SCALE GENOMIC DNA]</scope>
    <source>
        <strain evidence="2 3">AM-OR11-056</strain>
    </source>
</reference>
<organism evidence="2 3">
    <name type="scientific">Rhizopogon vesiculosus</name>
    <dbReference type="NCBI Taxonomy" id="180088"/>
    <lineage>
        <taxon>Eukaryota</taxon>
        <taxon>Fungi</taxon>
        <taxon>Dikarya</taxon>
        <taxon>Basidiomycota</taxon>
        <taxon>Agaricomycotina</taxon>
        <taxon>Agaricomycetes</taxon>
        <taxon>Agaricomycetidae</taxon>
        <taxon>Boletales</taxon>
        <taxon>Suillineae</taxon>
        <taxon>Rhizopogonaceae</taxon>
        <taxon>Rhizopogon</taxon>
    </lineage>
</organism>
<dbReference type="Proteomes" id="UP000183567">
    <property type="component" value="Unassembled WGS sequence"/>
</dbReference>
<sequence>MTPPEPVQQGVVGQPLPAAQHVFELTPTTPLDPPGAPGSRNKKLGEASKGTEPPDLP</sequence>
<dbReference type="OrthoDB" id="3018491at2759"/>
<evidence type="ECO:0000313" key="3">
    <source>
        <dbReference type="Proteomes" id="UP000183567"/>
    </source>
</evidence>
<feature type="region of interest" description="Disordered" evidence="1">
    <location>
        <begin position="1"/>
        <end position="57"/>
    </location>
</feature>
<protein>
    <submittedName>
        <fullName evidence="2">Uncharacterized protein</fullName>
    </submittedName>
</protein>